<dbReference type="PANTHER" id="PTHR22951:SF32">
    <property type="entry name" value="OS06G0175500 PROTEIN"/>
    <property type="match status" value="1"/>
</dbReference>
<dbReference type="PANTHER" id="PTHR22951">
    <property type="entry name" value="CLATHRIN ASSEMBLY PROTEIN"/>
    <property type="match status" value="1"/>
</dbReference>
<dbReference type="GO" id="GO:0005905">
    <property type="term" value="C:clathrin-coated pit"/>
    <property type="evidence" value="ECO:0007669"/>
    <property type="project" value="UniProtKB-SubCell"/>
</dbReference>
<dbReference type="GO" id="GO:0005545">
    <property type="term" value="F:1-phosphatidylinositol binding"/>
    <property type="evidence" value="ECO:0007669"/>
    <property type="project" value="InterPro"/>
</dbReference>
<dbReference type="PROSITE" id="PS50942">
    <property type="entry name" value="ENTH"/>
    <property type="match status" value="1"/>
</dbReference>
<evidence type="ECO:0000256" key="6">
    <source>
        <dbReference type="ARBA" id="ARBA00023136"/>
    </source>
</evidence>
<dbReference type="Gene3D" id="1.25.40.90">
    <property type="match status" value="1"/>
</dbReference>
<dbReference type="Pfam" id="PF07651">
    <property type="entry name" value="ANTH"/>
    <property type="match status" value="1"/>
</dbReference>
<comment type="subcellular location">
    <subcellularLocation>
        <location evidence="1">Cytoplasmic vesicle</location>
        <location evidence="1">Clathrin-coated vesicle</location>
    </subcellularLocation>
    <subcellularLocation>
        <location evidence="2">Golgi apparatus</location>
    </subcellularLocation>
    <subcellularLocation>
        <location evidence="3">Membrane</location>
        <location evidence="3">Clathrin-coated pit</location>
    </subcellularLocation>
</comment>
<evidence type="ECO:0000256" key="3">
    <source>
        <dbReference type="ARBA" id="ARBA00004600"/>
    </source>
</evidence>
<evidence type="ECO:0000256" key="9">
    <source>
        <dbReference type="SAM" id="MobiDB-lite"/>
    </source>
</evidence>
<dbReference type="Gene3D" id="1.20.58.150">
    <property type="entry name" value="ANTH domain"/>
    <property type="match status" value="1"/>
</dbReference>
<dbReference type="InterPro" id="IPR045192">
    <property type="entry name" value="AP180-like"/>
</dbReference>
<feature type="region of interest" description="Disordered" evidence="9">
    <location>
        <begin position="323"/>
        <end position="348"/>
    </location>
</feature>
<dbReference type="GO" id="GO:0030136">
    <property type="term" value="C:clathrin-coated vesicle"/>
    <property type="evidence" value="ECO:0007669"/>
    <property type="project" value="UniProtKB-SubCell"/>
</dbReference>
<dbReference type="EMBL" id="RDQH01000339">
    <property type="protein sequence ID" value="RXH78875.1"/>
    <property type="molecule type" value="Genomic_DNA"/>
</dbReference>
<feature type="compositionally biased region" description="Basic and acidic residues" evidence="9">
    <location>
        <begin position="335"/>
        <end position="344"/>
    </location>
</feature>
<organism evidence="11 12">
    <name type="scientific">Malus domestica</name>
    <name type="common">Apple</name>
    <name type="synonym">Pyrus malus</name>
    <dbReference type="NCBI Taxonomy" id="3750"/>
    <lineage>
        <taxon>Eukaryota</taxon>
        <taxon>Viridiplantae</taxon>
        <taxon>Streptophyta</taxon>
        <taxon>Embryophyta</taxon>
        <taxon>Tracheophyta</taxon>
        <taxon>Spermatophyta</taxon>
        <taxon>Magnoliopsida</taxon>
        <taxon>eudicotyledons</taxon>
        <taxon>Gunneridae</taxon>
        <taxon>Pentapetalae</taxon>
        <taxon>rosids</taxon>
        <taxon>fabids</taxon>
        <taxon>Rosales</taxon>
        <taxon>Rosaceae</taxon>
        <taxon>Amygdaloideae</taxon>
        <taxon>Maleae</taxon>
        <taxon>Malus</taxon>
    </lineage>
</organism>
<proteinExistence type="predicted"/>
<evidence type="ECO:0000313" key="12">
    <source>
        <dbReference type="Proteomes" id="UP000290289"/>
    </source>
</evidence>
<evidence type="ECO:0000313" key="11">
    <source>
        <dbReference type="EMBL" id="RXH78875.1"/>
    </source>
</evidence>
<feature type="compositionally biased region" description="Polar residues" evidence="9">
    <location>
        <begin position="542"/>
        <end position="572"/>
    </location>
</feature>
<dbReference type="InterPro" id="IPR048050">
    <property type="entry name" value="ANTH_N_plant"/>
</dbReference>
<evidence type="ECO:0000256" key="5">
    <source>
        <dbReference type="ARBA" id="ARBA00023034"/>
    </source>
</evidence>
<gene>
    <name evidence="11" type="ORF">DVH24_006945</name>
</gene>
<dbReference type="InterPro" id="IPR014712">
    <property type="entry name" value="ANTH_dom_sf"/>
</dbReference>
<dbReference type="GO" id="GO:0005546">
    <property type="term" value="F:phosphatidylinositol-4,5-bisphosphate binding"/>
    <property type="evidence" value="ECO:0007669"/>
    <property type="project" value="TreeGrafter"/>
</dbReference>
<dbReference type="SUPFAM" id="SSF48464">
    <property type="entry name" value="ENTH/VHS domain"/>
    <property type="match status" value="1"/>
</dbReference>
<name>A0A498IA87_MALDO</name>
<dbReference type="CDD" id="cd03564">
    <property type="entry name" value="ANTH_N"/>
    <property type="match status" value="1"/>
</dbReference>
<reference evidence="11 12" key="1">
    <citation type="submission" date="2018-10" db="EMBL/GenBank/DDBJ databases">
        <title>A high-quality apple genome assembly.</title>
        <authorList>
            <person name="Hu J."/>
        </authorList>
    </citation>
    <scope>NUCLEOTIDE SEQUENCE [LARGE SCALE GENOMIC DNA]</scope>
    <source>
        <strain evidence="12">cv. HFTH1</strain>
        <tissue evidence="11">Young leaf</tissue>
    </source>
</reference>
<keyword evidence="12" id="KW-1185">Reference proteome</keyword>
<keyword evidence="4" id="KW-0254">Endocytosis</keyword>
<dbReference type="GO" id="GO:0005794">
    <property type="term" value="C:Golgi apparatus"/>
    <property type="evidence" value="ECO:0007669"/>
    <property type="project" value="UniProtKB-SubCell"/>
</dbReference>
<dbReference type="SUPFAM" id="SSF89009">
    <property type="entry name" value="GAT-like domain"/>
    <property type="match status" value="1"/>
</dbReference>
<evidence type="ECO:0000256" key="8">
    <source>
        <dbReference type="ARBA" id="ARBA00023329"/>
    </source>
</evidence>
<evidence type="ECO:0000256" key="4">
    <source>
        <dbReference type="ARBA" id="ARBA00022583"/>
    </source>
</evidence>
<keyword evidence="6" id="KW-0472">Membrane</keyword>
<accession>A0A498IA87</accession>
<protein>
    <recommendedName>
        <fullName evidence="10">ENTH domain-containing protein</fullName>
    </recommendedName>
</protein>
<dbReference type="GO" id="GO:0000149">
    <property type="term" value="F:SNARE binding"/>
    <property type="evidence" value="ECO:0007669"/>
    <property type="project" value="TreeGrafter"/>
</dbReference>
<dbReference type="GO" id="GO:0006900">
    <property type="term" value="P:vesicle budding from membrane"/>
    <property type="evidence" value="ECO:0007669"/>
    <property type="project" value="TreeGrafter"/>
</dbReference>
<dbReference type="GO" id="GO:0048268">
    <property type="term" value="P:clathrin coat assembly"/>
    <property type="evidence" value="ECO:0007669"/>
    <property type="project" value="InterPro"/>
</dbReference>
<keyword evidence="5" id="KW-0333">Golgi apparatus</keyword>
<evidence type="ECO:0000256" key="7">
    <source>
        <dbReference type="ARBA" id="ARBA00023176"/>
    </source>
</evidence>
<dbReference type="GO" id="GO:0032050">
    <property type="term" value="F:clathrin heavy chain binding"/>
    <property type="evidence" value="ECO:0007669"/>
    <property type="project" value="TreeGrafter"/>
</dbReference>
<dbReference type="InterPro" id="IPR013809">
    <property type="entry name" value="ENTH"/>
</dbReference>
<feature type="region of interest" description="Disordered" evidence="9">
    <location>
        <begin position="538"/>
        <end position="572"/>
    </location>
</feature>
<evidence type="ECO:0000259" key="10">
    <source>
        <dbReference type="PROSITE" id="PS50942"/>
    </source>
</evidence>
<dbReference type="STRING" id="3750.A0A498IA87"/>
<dbReference type="InterPro" id="IPR011417">
    <property type="entry name" value="ANTH_dom"/>
</dbReference>
<dbReference type="GO" id="GO:0072583">
    <property type="term" value="P:clathrin-dependent endocytosis"/>
    <property type="evidence" value="ECO:0007669"/>
    <property type="project" value="InterPro"/>
</dbReference>
<sequence>MAAGAGSQKSLRKALKTVGLAKANGDFKALDIAIAKATNHDERLPKEKHVITILNAVSASRPRAEVAYCIFGLARRLSKTHSWKVALKTVIVVHRGLREVDDTFCDSLVKYSWSRGHILDLSHVWDQSSTSALGYSAWVRTYASYLEEHLECFRVLKYDVQKDHSKTMELDTTDLLRQLPALQQLLSRLLDCQPEVGTLYNVLIQYALSMVAGESAKLYAAINGGIVNLLDKRNDAVKALEIYKKSGSQEERLSEFFESCRSLNFGRALKFIKIERPPASFLTTMEDYVKEAPCSTKLQCTPTYDEQDSAPKEVETIEGDFLIDHEPDDNNSEQKSNEGPKSESEAAATSHVVDLLSFDELTLATSESDEKNSLALAIVEPDSKQECLNTTSAEESSWEVALFTAPSCHAAAATAPTSNVAPVEETKSGVGLDRLTLDSLYDGVITSTQNQNNNAIYYHRQMPSNPFDDVVDPYQLASPFHPTNMQMAIMPQQVQQGQVPFYASYSNALAIPPTNVQMPPFMHPQQVFIMQQQQQQVQQQQLTNISHNPTNSSSNPFAIDQSYSQPPSELLQ</sequence>
<comment type="caution">
    <text evidence="11">The sequence shown here is derived from an EMBL/GenBank/DDBJ whole genome shotgun (WGS) entry which is preliminary data.</text>
</comment>
<dbReference type="InterPro" id="IPR008942">
    <property type="entry name" value="ENTH_VHS"/>
</dbReference>
<dbReference type="Proteomes" id="UP000290289">
    <property type="component" value="Chromosome 13"/>
</dbReference>
<dbReference type="AlphaFoldDB" id="A0A498IA87"/>
<keyword evidence="7" id="KW-0168">Coated pit</keyword>
<feature type="domain" description="ENTH" evidence="10">
    <location>
        <begin position="22"/>
        <end position="160"/>
    </location>
</feature>
<evidence type="ECO:0000256" key="2">
    <source>
        <dbReference type="ARBA" id="ARBA00004555"/>
    </source>
</evidence>
<keyword evidence="8" id="KW-0968">Cytoplasmic vesicle</keyword>
<evidence type="ECO:0000256" key="1">
    <source>
        <dbReference type="ARBA" id="ARBA00004132"/>
    </source>
</evidence>
<dbReference type="SMART" id="SM00273">
    <property type="entry name" value="ENTH"/>
    <property type="match status" value="1"/>
</dbReference>